<dbReference type="HOGENOM" id="CLU_1784005_0_0_10"/>
<dbReference type="OrthoDB" id="1201884at2"/>
<reference evidence="2 3" key="1">
    <citation type="journal article" date="2011" name="Stand. Genomic Sci.">
        <title>Complete genome sequence of the gliding freshwater bacterium Fluviicola taffensis type strain (RW262).</title>
        <authorList>
            <person name="Woyke T."/>
            <person name="Chertkov O."/>
            <person name="Lapidus A."/>
            <person name="Nolan M."/>
            <person name="Lucas S."/>
            <person name="Del Rio T.G."/>
            <person name="Tice H."/>
            <person name="Cheng J.F."/>
            <person name="Tapia R."/>
            <person name="Han C."/>
            <person name="Goodwin L."/>
            <person name="Pitluck S."/>
            <person name="Liolios K."/>
            <person name="Pagani I."/>
            <person name="Ivanova N."/>
            <person name="Huntemann M."/>
            <person name="Mavromatis K."/>
            <person name="Mikhailova N."/>
            <person name="Pati A."/>
            <person name="Chen A."/>
            <person name="Palaniappan K."/>
            <person name="Land M."/>
            <person name="Hauser L."/>
            <person name="Brambilla E.M."/>
            <person name="Rohde M."/>
            <person name="Mwirichia R."/>
            <person name="Sikorski J."/>
            <person name="Tindall B.J."/>
            <person name="Goker M."/>
            <person name="Bristow J."/>
            <person name="Eisen J.A."/>
            <person name="Markowitz V."/>
            <person name="Hugenholtz P."/>
            <person name="Klenk H.P."/>
            <person name="Kyrpides N.C."/>
        </authorList>
    </citation>
    <scope>NUCLEOTIDE SEQUENCE [LARGE SCALE GENOMIC DNA]</scope>
    <source>
        <strain evidence="3">DSM 16823 / RW262 / RW262</strain>
    </source>
</reference>
<dbReference type="RefSeq" id="WP_013687226.1">
    <property type="nucleotide sequence ID" value="NC_015321.1"/>
</dbReference>
<evidence type="ECO:0000256" key="1">
    <source>
        <dbReference type="SAM" id="SignalP"/>
    </source>
</evidence>
<evidence type="ECO:0000313" key="2">
    <source>
        <dbReference type="EMBL" id="AEA44456.1"/>
    </source>
</evidence>
<keyword evidence="1" id="KW-0732">Signal</keyword>
<dbReference type="STRING" id="755732.Fluta_2471"/>
<proteinExistence type="predicted"/>
<gene>
    <name evidence="2" type="ordered locus">Fluta_2471</name>
</gene>
<dbReference type="AlphaFoldDB" id="F2IDR4"/>
<dbReference type="KEGG" id="fte:Fluta_2471"/>
<dbReference type="PROSITE" id="PS51257">
    <property type="entry name" value="PROKAR_LIPOPROTEIN"/>
    <property type="match status" value="1"/>
</dbReference>
<name>F2IDR4_FLUTR</name>
<evidence type="ECO:0008006" key="4">
    <source>
        <dbReference type="Google" id="ProtNLM"/>
    </source>
</evidence>
<feature type="chain" id="PRO_5003279756" description="Lipocalin-like domain-containing protein" evidence="1">
    <location>
        <begin position="23"/>
        <end position="145"/>
    </location>
</feature>
<dbReference type="EMBL" id="CP002542">
    <property type="protein sequence ID" value="AEA44456.1"/>
    <property type="molecule type" value="Genomic_DNA"/>
</dbReference>
<sequence precursor="true">MKKLIYSSLLALLALGSFTSCKKDVCSKRQTNPSTSTIDGKWSLVRLYGGIAGANETHSIGEIEWTFNTQNNTLTVDNTAGNSTYYYLPSGTYNFQEIPGSTQNYLVIDANELGQFVISGNQLSIDENKKSTGEGACGFYMVLER</sequence>
<protein>
    <recommendedName>
        <fullName evidence="4">Lipocalin-like domain-containing protein</fullName>
    </recommendedName>
</protein>
<feature type="signal peptide" evidence="1">
    <location>
        <begin position="1"/>
        <end position="22"/>
    </location>
</feature>
<organism evidence="2 3">
    <name type="scientific">Fluviicola taffensis (strain DSM 16823 / NCIMB 13979 / RW262)</name>
    <dbReference type="NCBI Taxonomy" id="755732"/>
    <lineage>
        <taxon>Bacteria</taxon>
        <taxon>Pseudomonadati</taxon>
        <taxon>Bacteroidota</taxon>
        <taxon>Flavobacteriia</taxon>
        <taxon>Flavobacteriales</taxon>
        <taxon>Crocinitomicaceae</taxon>
        <taxon>Fluviicola</taxon>
    </lineage>
</organism>
<evidence type="ECO:0000313" key="3">
    <source>
        <dbReference type="Proteomes" id="UP000007463"/>
    </source>
</evidence>
<dbReference type="Proteomes" id="UP000007463">
    <property type="component" value="Chromosome"/>
</dbReference>
<keyword evidence="3" id="KW-1185">Reference proteome</keyword>
<accession>F2IDR4</accession>
<reference evidence="3" key="2">
    <citation type="submission" date="2011-02" db="EMBL/GenBank/DDBJ databases">
        <title>The complete genome of Fluviicola taffensis DSM 16823.</title>
        <authorList>
            <consortium name="US DOE Joint Genome Institute (JGI-PGF)"/>
            <person name="Lucas S."/>
            <person name="Copeland A."/>
            <person name="Lapidus A."/>
            <person name="Bruce D."/>
            <person name="Goodwin L."/>
            <person name="Pitluck S."/>
            <person name="Kyrpides N."/>
            <person name="Mavromatis K."/>
            <person name="Ivanova N."/>
            <person name="Mikhailova N."/>
            <person name="Pagani I."/>
            <person name="Chertkov O."/>
            <person name="Detter J.C."/>
            <person name="Han C."/>
            <person name="Tapia R."/>
            <person name="Land M."/>
            <person name="Hauser L."/>
            <person name="Markowitz V."/>
            <person name="Cheng J.-F."/>
            <person name="Hugenholtz P."/>
            <person name="Woyke T."/>
            <person name="Wu D."/>
            <person name="Tindall B."/>
            <person name="Pomrenke H.G."/>
            <person name="Brambilla E."/>
            <person name="Klenk H.-P."/>
            <person name="Eisen J.A."/>
        </authorList>
    </citation>
    <scope>NUCLEOTIDE SEQUENCE [LARGE SCALE GENOMIC DNA]</scope>
    <source>
        <strain evidence="3">DSM 16823 / RW262 / RW262</strain>
    </source>
</reference>